<name>A0A0F9GKI0_9ZZZZ</name>
<protein>
    <submittedName>
        <fullName evidence="1">Uncharacterized protein</fullName>
    </submittedName>
</protein>
<dbReference type="AlphaFoldDB" id="A0A0F9GKI0"/>
<feature type="non-terminal residue" evidence="1">
    <location>
        <position position="1"/>
    </location>
</feature>
<organism evidence="1">
    <name type="scientific">marine sediment metagenome</name>
    <dbReference type="NCBI Taxonomy" id="412755"/>
    <lineage>
        <taxon>unclassified sequences</taxon>
        <taxon>metagenomes</taxon>
        <taxon>ecological metagenomes</taxon>
    </lineage>
</organism>
<evidence type="ECO:0000313" key="1">
    <source>
        <dbReference type="EMBL" id="KKL99384.1"/>
    </source>
</evidence>
<dbReference type="EMBL" id="LAZR01017690">
    <property type="protein sequence ID" value="KKL99384.1"/>
    <property type="molecule type" value="Genomic_DNA"/>
</dbReference>
<proteinExistence type="predicted"/>
<sequence>TKGHHGSILTPAQDAAQAATVEGSAAANAEMQLQVATYLASRGRMLLVSNSEVVTD</sequence>
<gene>
    <name evidence="1" type="ORF">LCGC14_1814940</name>
</gene>
<reference evidence="1" key="1">
    <citation type="journal article" date="2015" name="Nature">
        <title>Complex archaea that bridge the gap between prokaryotes and eukaryotes.</title>
        <authorList>
            <person name="Spang A."/>
            <person name="Saw J.H."/>
            <person name="Jorgensen S.L."/>
            <person name="Zaremba-Niedzwiedzka K."/>
            <person name="Martijn J."/>
            <person name="Lind A.E."/>
            <person name="van Eijk R."/>
            <person name="Schleper C."/>
            <person name="Guy L."/>
            <person name="Ettema T.J."/>
        </authorList>
    </citation>
    <scope>NUCLEOTIDE SEQUENCE</scope>
</reference>
<accession>A0A0F9GKI0</accession>
<comment type="caution">
    <text evidence="1">The sequence shown here is derived from an EMBL/GenBank/DDBJ whole genome shotgun (WGS) entry which is preliminary data.</text>
</comment>